<dbReference type="RefSeq" id="XP_009857014.1">
    <property type="nucleotide sequence ID" value="XM_009858712.1"/>
</dbReference>
<gene>
    <name evidence="1" type="ORF">NEUTE1DRAFT_106325</name>
</gene>
<keyword evidence="2" id="KW-1185">Reference proteome</keyword>
<dbReference type="EMBL" id="GL891382">
    <property type="protein sequence ID" value="EGO53414.1"/>
    <property type="molecule type" value="Genomic_DNA"/>
</dbReference>
<sequence length="119" mass="13443">MDTAIRLLPRLTPDKSLPQLSNGPCSVAEKARDLTPRRGLTGRKSGAHLLKSWRTKRTILYNDILITKRAQERAGTKMGFNPGLAQWTRLLKMAGQCRLEISLSKYPDAIAMVFIEQRH</sequence>
<accession>F8N3A7</accession>
<proteinExistence type="predicted"/>
<dbReference type="Proteomes" id="UP000008065">
    <property type="component" value="Unassembled WGS sequence"/>
</dbReference>
<dbReference type="GeneID" id="20822255"/>
<protein>
    <submittedName>
        <fullName evidence="1">Uncharacterized protein</fullName>
    </submittedName>
</protein>
<dbReference type="VEuPathDB" id="FungiDB:NEUTE1DRAFT_106325"/>
<organism evidence="1 2">
    <name type="scientific">Neurospora tetrasperma (strain FGSC 2508 / ATCC MYA-4615 / P0657)</name>
    <dbReference type="NCBI Taxonomy" id="510951"/>
    <lineage>
        <taxon>Eukaryota</taxon>
        <taxon>Fungi</taxon>
        <taxon>Dikarya</taxon>
        <taxon>Ascomycota</taxon>
        <taxon>Pezizomycotina</taxon>
        <taxon>Sordariomycetes</taxon>
        <taxon>Sordariomycetidae</taxon>
        <taxon>Sordariales</taxon>
        <taxon>Sordariaceae</taxon>
        <taxon>Neurospora</taxon>
    </lineage>
</organism>
<evidence type="ECO:0000313" key="1">
    <source>
        <dbReference type="EMBL" id="EGO53414.1"/>
    </source>
</evidence>
<dbReference type="AlphaFoldDB" id="F8N3A7"/>
<reference evidence="2" key="1">
    <citation type="journal article" date="2011" name="Genetics">
        <title>Massive changes in genome architecture accompany the transition to self-fertility in the filamentous fungus Neurospora tetrasperma.</title>
        <authorList>
            <person name="Ellison C.E."/>
            <person name="Stajich J.E."/>
            <person name="Jacobson D.J."/>
            <person name="Natvig D.O."/>
            <person name="Lapidus A."/>
            <person name="Foster B."/>
            <person name="Aerts A."/>
            <person name="Riley R."/>
            <person name="Lindquist E.A."/>
            <person name="Grigoriev I.V."/>
            <person name="Taylor J.W."/>
        </authorList>
    </citation>
    <scope>NUCLEOTIDE SEQUENCE [LARGE SCALE GENOMIC DNA]</scope>
    <source>
        <strain evidence="2">FGSC 2508 / P0657</strain>
    </source>
</reference>
<name>F8N3A7_NEUT8</name>
<dbReference type="KEGG" id="nte:NEUTE1DRAFT106325"/>
<evidence type="ECO:0000313" key="2">
    <source>
        <dbReference type="Proteomes" id="UP000008065"/>
    </source>
</evidence>
<dbReference type="HOGENOM" id="CLU_2062124_0_0_1"/>